<accession>A0A1F4ZCW6</accession>
<dbReference type="PANTHER" id="PTHR43179">
    <property type="entry name" value="RHAMNOSYLTRANSFERASE WBBL"/>
    <property type="match status" value="1"/>
</dbReference>
<dbReference type="Pfam" id="PF00535">
    <property type="entry name" value="Glycos_transf_2"/>
    <property type="match status" value="1"/>
</dbReference>
<dbReference type="InterPro" id="IPR001173">
    <property type="entry name" value="Glyco_trans_2-like"/>
</dbReference>
<feature type="domain" description="Glycosyltransferase 2-like" evidence="1">
    <location>
        <begin position="3"/>
        <end position="100"/>
    </location>
</feature>
<evidence type="ECO:0000313" key="3">
    <source>
        <dbReference type="Proteomes" id="UP000177080"/>
    </source>
</evidence>
<dbReference type="CDD" id="cd04186">
    <property type="entry name" value="GT_2_like_c"/>
    <property type="match status" value="1"/>
</dbReference>
<dbReference type="STRING" id="1797259.A2989_01310"/>
<name>A0A1F4ZCW6_9BACT</name>
<dbReference type="PANTHER" id="PTHR43179:SF7">
    <property type="entry name" value="RHAMNOSYLTRANSFERASE WBBL"/>
    <property type="match status" value="1"/>
</dbReference>
<organism evidence="2 3">
    <name type="scientific">Candidatus Amesbacteria bacterium RIFCSPLOWO2_01_FULL_48_25</name>
    <dbReference type="NCBI Taxonomy" id="1797259"/>
    <lineage>
        <taxon>Bacteria</taxon>
        <taxon>Candidatus Amesiibacteriota</taxon>
    </lineage>
</organism>
<dbReference type="Gene3D" id="3.90.550.10">
    <property type="entry name" value="Spore Coat Polysaccharide Biosynthesis Protein SpsA, Chain A"/>
    <property type="match status" value="1"/>
</dbReference>
<comment type="caution">
    <text evidence="2">The sequence shown here is derived from an EMBL/GenBank/DDBJ whole genome shotgun (WGS) entry which is preliminary data.</text>
</comment>
<dbReference type="AlphaFoldDB" id="A0A1F4ZCW6"/>
<dbReference type="Proteomes" id="UP000177080">
    <property type="component" value="Unassembled WGS sequence"/>
</dbReference>
<dbReference type="SUPFAM" id="SSF53448">
    <property type="entry name" value="Nucleotide-diphospho-sugar transferases"/>
    <property type="match status" value="1"/>
</dbReference>
<proteinExistence type="predicted"/>
<reference evidence="2 3" key="1">
    <citation type="journal article" date="2016" name="Nat. Commun.">
        <title>Thousands of microbial genomes shed light on interconnected biogeochemical processes in an aquifer system.</title>
        <authorList>
            <person name="Anantharaman K."/>
            <person name="Brown C.T."/>
            <person name="Hug L.A."/>
            <person name="Sharon I."/>
            <person name="Castelle C.J."/>
            <person name="Probst A.J."/>
            <person name="Thomas B.C."/>
            <person name="Singh A."/>
            <person name="Wilkins M.J."/>
            <person name="Karaoz U."/>
            <person name="Brodie E.L."/>
            <person name="Williams K.H."/>
            <person name="Hubbard S.S."/>
            <person name="Banfield J.F."/>
        </authorList>
    </citation>
    <scope>NUCLEOTIDE SEQUENCE [LARGE SCALE GENOMIC DNA]</scope>
</reference>
<gene>
    <name evidence="2" type="ORF">A2989_01310</name>
</gene>
<evidence type="ECO:0000313" key="2">
    <source>
        <dbReference type="EMBL" id="OGD04018.1"/>
    </source>
</evidence>
<dbReference type="EMBL" id="MEXN01000003">
    <property type="protein sequence ID" value="OGD04018.1"/>
    <property type="molecule type" value="Genomic_DNA"/>
</dbReference>
<protein>
    <recommendedName>
        <fullName evidence="1">Glycosyltransferase 2-like domain-containing protein</fullName>
    </recommendedName>
</protein>
<sequence>MLSVIILSYNTKELTLGCLEHVFESKNVDLEVIVVDNASTDGSVEAIEKKYEDIKILRNEKNNGFAAGNNQAIKVARGDKFLLLNSDCFVKSDTLAMIYNLNLDVVGCKLLNKDGSVQPSWGFYPTLRRVTQLMLFVDNFPVIRKFIDSIHVRDVSRYERGQEVDWVTGAFVMLKREVFEKVGGIDEKYFMYGEEMEWMYRIKKAGFKVWYSPIASATHLLGASSKNRAPAVIGEMKGWVYWFAKHNPVWQQKILAWIILGGCLLRVILKPGLSKYYYQAIFEIFGRSRR</sequence>
<dbReference type="InterPro" id="IPR029044">
    <property type="entry name" value="Nucleotide-diphossugar_trans"/>
</dbReference>
<evidence type="ECO:0000259" key="1">
    <source>
        <dbReference type="Pfam" id="PF00535"/>
    </source>
</evidence>